<feature type="signal peptide" evidence="2">
    <location>
        <begin position="1"/>
        <end position="18"/>
    </location>
</feature>
<dbReference type="SMART" id="SM00554">
    <property type="entry name" value="FAS1"/>
    <property type="match status" value="2"/>
</dbReference>
<comment type="caution">
    <text evidence="4">The sequence shown here is derived from an EMBL/GenBank/DDBJ whole genome shotgun (WGS) entry which is preliminary data.</text>
</comment>
<dbReference type="EMBL" id="CAJVRL010000055">
    <property type="protein sequence ID" value="CAG8954035.1"/>
    <property type="molecule type" value="Genomic_DNA"/>
</dbReference>
<dbReference type="PROSITE" id="PS50213">
    <property type="entry name" value="FAS1"/>
    <property type="match status" value="2"/>
</dbReference>
<evidence type="ECO:0000313" key="5">
    <source>
        <dbReference type="Proteomes" id="UP000696280"/>
    </source>
</evidence>
<dbReference type="InterPro" id="IPR050904">
    <property type="entry name" value="Adhesion/Biosynth-related"/>
</dbReference>
<proteinExistence type="predicted"/>
<gene>
    <name evidence="4" type="ORF">HYFRA_00009135</name>
</gene>
<dbReference type="InterPro" id="IPR036378">
    <property type="entry name" value="FAS1_dom_sf"/>
</dbReference>
<evidence type="ECO:0000256" key="1">
    <source>
        <dbReference type="SAM" id="MobiDB-lite"/>
    </source>
</evidence>
<dbReference type="PANTHER" id="PTHR10900:SF77">
    <property type="entry name" value="FI19380P1"/>
    <property type="match status" value="1"/>
</dbReference>
<dbReference type="GO" id="GO:0000329">
    <property type="term" value="C:fungal-type vacuole membrane"/>
    <property type="evidence" value="ECO:0007669"/>
    <property type="project" value="TreeGrafter"/>
</dbReference>
<sequence>MLFNKVVSLAAFASLAWSTTITEVLDQNKDNLSGLIGLLATQPELLKSISEAKDITILAPNNKAVETLLSTDAGKAAAANPAVIKAVLEYHVLSGVFASTAFSSKPAFAASLLTDAAYANVTGGQRVKAVAPEGRPKGTVILSSGLLAECNVVAADIAFDGGIIHVIDEVLTLPAAASVTAAAANLTALTGALTTANLVSTVDGLKDVTIFAPSNAAFEAIAATTAGLSVQQLSSILTYHVVAGTVGYSSTLTNTKLTTVNGAELEIKVSGADVFVNQAKVVVADVLIAGGVVHVIDGVLQPSGPGTNTSSTHSPNSTASATPAPNFVLTNGAGSNMGAVGLGALIGGAALLFNL</sequence>
<dbReference type="GO" id="GO:0016236">
    <property type="term" value="P:macroautophagy"/>
    <property type="evidence" value="ECO:0007669"/>
    <property type="project" value="TreeGrafter"/>
</dbReference>
<evidence type="ECO:0000256" key="2">
    <source>
        <dbReference type="SAM" id="SignalP"/>
    </source>
</evidence>
<dbReference type="Gene3D" id="2.30.180.10">
    <property type="entry name" value="FAS1 domain"/>
    <property type="match status" value="2"/>
</dbReference>
<dbReference type="OrthoDB" id="286301at2759"/>
<dbReference type="SUPFAM" id="SSF82153">
    <property type="entry name" value="FAS1 domain"/>
    <property type="match status" value="2"/>
</dbReference>
<feature type="domain" description="FAS1" evidence="3">
    <location>
        <begin position="173"/>
        <end position="300"/>
    </location>
</feature>
<dbReference type="PANTHER" id="PTHR10900">
    <property type="entry name" value="PERIOSTIN-RELATED"/>
    <property type="match status" value="1"/>
</dbReference>
<feature type="domain" description="FAS1" evidence="3">
    <location>
        <begin position="19"/>
        <end position="171"/>
    </location>
</feature>
<dbReference type="InterPro" id="IPR000782">
    <property type="entry name" value="FAS1_domain"/>
</dbReference>
<protein>
    <recommendedName>
        <fullName evidence="3">FAS1 domain-containing protein</fullName>
    </recommendedName>
</protein>
<keyword evidence="2" id="KW-0732">Signal</keyword>
<feature type="region of interest" description="Disordered" evidence="1">
    <location>
        <begin position="304"/>
        <end position="323"/>
    </location>
</feature>
<dbReference type="AlphaFoldDB" id="A0A9N9PSC6"/>
<evidence type="ECO:0000259" key="3">
    <source>
        <dbReference type="PROSITE" id="PS50213"/>
    </source>
</evidence>
<dbReference type="Proteomes" id="UP000696280">
    <property type="component" value="Unassembled WGS sequence"/>
</dbReference>
<reference evidence="4" key="1">
    <citation type="submission" date="2021-07" db="EMBL/GenBank/DDBJ databases">
        <authorList>
            <person name="Durling M."/>
        </authorList>
    </citation>
    <scope>NUCLEOTIDE SEQUENCE</scope>
</reference>
<accession>A0A9N9PSC6</accession>
<keyword evidence="5" id="KW-1185">Reference proteome</keyword>
<name>A0A9N9PSC6_9HELO</name>
<dbReference type="Pfam" id="PF02469">
    <property type="entry name" value="Fasciclin"/>
    <property type="match status" value="2"/>
</dbReference>
<feature type="chain" id="PRO_5040370749" description="FAS1 domain-containing protein" evidence="2">
    <location>
        <begin position="19"/>
        <end position="355"/>
    </location>
</feature>
<organism evidence="4 5">
    <name type="scientific">Hymenoscyphus fraxineus</name>
    <dbReference type="NCBI Taxonomy" id="746836"/>
    <lineage>
        <taxon>Eukaryota</taxon>
        <taxon>Fungi</taxon>
        <taxon>Dikarya</taxon>
        <taxon>Ascomycota</taxon>
        <taxon>Pezizomycotina</taxon>
        <taxon>Leotiomycetes</taxon>
        <taxon>Helotiales</taxon>
        <taxon>Helotiaceae</taxon>
        <taxon>Hymenoscyphus</taxon>
    </lineage>
</organism>
<evidence type="ECO:0000313" key="4">
    <source>
        <dbReference type="EMBL" id="CAG8954035.1"/>
    </source>
</evidence>
<dbReference type="FunFam" id="2.30.180.10:FF:000032">
    <property type="entry name" value="Fasciclin domain-containing protein, putative"/>
    <property type="match status" value="1"/>
</dbReference>